<feature type="region of interest" description="Disordered" evidence="1">
    <location>
        <begin position="423"/>
        <end position="466"/>
    </location>
</feature>
<evidence type="ECO:0000256" key="1">
    <source>
        <dbReference type="SAM" id="MobiDB-lite"/>
    </source>
</evidence>
<evidence type="ECO:0000256" key="2">
    <source>
        <dbReference type="SAM" id="Phobius"/>
    </source>
</evidence>
<evidence type="ECO:0000313" key="4">
    <source>
        <dbReference type="Proteomes" id="UP001470230"/>
    </source>
</evidence>
<evidence type="ECO:0000313" key="3">
    <source>
        <dbReference type="EMBL" id="KAK8870366.1"/>
    </source>
</evidence>
<name>A0ABR2IXY7_9EUKA</name>
<dbReference type="Proteomes" id="UP001470230">
    <property type="component" value="Unassembled WGS sequence"/>
</dbReference>
<feature type="compositionally biased region" description="Basic and acidic residues" evidence="1">
    <location>
        <begin position="427"/>
        <end position="437"/>
    </location>
</feature>
<keyword evidence="2" id="KW-1133">Transmembrane helix</keyword>
<feature type="transmembrane region" description="Helical" evidence="2">
    <location>
        <begin position="493"/>
        <end position="515"/>
    </location>
</feature>
<accession>A0ABR2IXY7</accession>
<protein>
    <submittedName>
        <fullName evidence="3">Uncharacterized protein</fullName>
    </submittedName>
</protein>
<feature type="compositionally biased region" description="Basic and acidic residues" evidence="1">
    <location>
        <begin position="453"/>
        <end position="466"/>
    </location>
</feature>
<keyword evidence="2" id="KW-0472">Membrane</keyword>
<dbReference type="EMBL" id="JAPFFF010000014">
    <property type="protein sequence ID" value="KAK8870366.1"/>
    <property type="molecule type" value="Genomic_DNA"/>
</dbReference>
<gene>
    <name evidence="3" type="ORF">M9Y10_008247</name>
</gene>
<keyword evidence="2" id="KW-0812">Transmembrane</keyword>
<reference evidence="3 4" key="1">
    <citation type="submission" date="2024-04" db="EMBL/GenBank/DDBJ databases">
        <title>Tritrichomonas musculus Genome.</title>
        <authorList>
            <person name="Alves-Ferreira E."/>
            <person name="Grigg M."/>
            <person name="Lorenzi H."/>
            <person name="Galac M."/>
        </authorList>
    </citation>
    <scope>NUCLEOTIDE SEQUENCE [LARGE SCALE GENOMIC DNA]</scope>
    <source>
        <strain evidence="3 4">EAF2021</strain>
    </source>
</reference>
<keyword evidence="4" id="KW-1185">Reference proteome</keyword>
<proteinExistence type="predicted"/>
<comment type="caution">
    <text evidence="3">The sequence shown here is derived from an EMBL/GenBank/DDBJ whole genome shotgun (WGS) entry which is preliminary data.</text>
</comment>
<sequence>MSASYYSIYGVTGQKIKIECPPDSETTLLFINRFRFSDKTTVDIYIHSDQTNSKKEIKEKLLTFGNDEKDTANINLMIKPKAILYFTFLGQDCGIRLLFTTKSSHPIQFLIPPMQSLTSNNISDFSKKIIVELEKVFHSDEPFLLMLLVFEKYFSAPFFIQREKEFPNLIQNILQTSIKRLSDDPFDNLFKYINFVSFKLSLGYQLTEASAIIFISMINNILSNDSSSNSINEIIYQCYDTPHFLIYQALFQYIKPNIINQSLLLPVTFFSNKDINYVAMIYNYVISKKAKIHYTYLNLFTMIASEDELRLIFNQNQLYDPDGSIVAKNDTRQNQFIDTKISTASFFEKKEVQTQTFNFKPKKINQAQDAKMTEEKSLTQYKPKLIFSKFSALHLPYIETSFDAVSNQSFSIIPKYNSLNEYTTQPSKEKNKSEIKSKLKQVPLAKQSKGSNKKKDDKKNQIKDIEQTKEIIPEATKKIAKSKRSRKVSRNPFLFLMFTFIIATSSILLLCQYFFI</sequence>
<organism evidence="3 4">
    <name type="scientific">Tritrichomonas musculus</name>
    <dbReference type="NCBI Taxonomy" id="1915356"/>
    <lineage>
        <taxon>Eukaryota</taxon>
        <taxon>Metamonada</taxon>
        <taxon>Parabasalia</taxon>
        <taxon>Tritrichomonadida</taxon>
        <taxon>Tritrichomonadidae</taxon>
        <taxon>Tritrichomonas</taxon>
    </lineage>
</organism>